<evidence type="ECO:0000256" key="1">
    <source>
        <dbReference type="RuleBase" id="RU000487"/>
    </source>
</evidence>
<sequence length="474" mass="49775">MQPIWNINRPAVVMDCGTGFSKIGFAGNAEPSFVIPTALGPGATSTTAGAAATAGFGSRPLLGDLDFTIGDEALAAAQLAAASAGSGAVGAPGAGGGGAAAGALTFPVRQGVVMDWDAMERFWQKCLFHYLRVDPEEHSVVVTEPPLNPPESREAMAEIMFESFNVAGLYVGMQAVLALYAGWATADRADKEAAKAGAGSTSAAGSNGGGSSAAAVTGHMSTATAHLTGTVVDVGEGVAHIIPVVDGFVLEGAIKSLPLAGRAVTGVVQQMLRERGEPVPPEISMEVCRRIKEGHCYVAPDMLREFGRYDRDPAKYHRALKLPNPRTGADFRVDLGYERFLAPEVFFSPGICSSAPHGTPSLPRAVDDVIQACPIDTRRALYGNVVLSGGSTMFKNFGRRLAADLTAATSRRLQPGATAIDITVRSHAMQRFAVWFGGSLVACDPGFRAVCHTREQYHEYGPSICRSNYVFQDL</sequence>
<comment type="caution">
    <text evidence="2">The sequence shown here is derived from an EMBL/GenBank/DDBJ whole genome shotgun (WGS) entry which is preliminary data.</text>
</comment>
<dbReference type="SUPFAM" id="SSF53067">
    <property type="entry name" value="Actin-like ATPase domain"/>
    <property type="match status" value="2"/>
</dbReference>
<evidence type="ECO:0000313" key="3">
    <source>
        <dbReference type="Proteomes" id="UP001165090"/>
    </source>
</evidence>
<dbReference type="EMBL" id="BSDZ01000079">
    <property type="protein sequence ID" value="GLI68053.1"/>
    <property type="molecule type" value="Genomic_DNA"/>
</dbReference>
<dbReference type="InterPro" id="IPR004000">
    <property type="entry name" value="Actin"/>
</dbReference>
<comment type="similarity">
    <text evidence="1">Belongs to the actin family.</text>
</comment>
<reference evidence="2 3" key="1">
    <citation type="journal article" date="2023" name="IScience">
        <title>Expanded male sex-determining region conserved during the evolution of homothallism in the green alga Volvox.</title>
        <authorList>
            <person name="Yamamoto K."/>
            <person name="Matsuzaki R."/>
            <person name="Mahakham W."/>
            <person name="Heman W."/>
            <person name="Sekimoto H."/>
            <person name="Kawachi M."/>
            <person name="Minakuchi Y."/>
            <person name="Toyoda A."/>
            <person name="Nozaki H."/>
        </authorList>
    </citation>
    <scope>NUCLEOTIDE SEQUENCE [LARGE SCALE GENOMIC DNA]</scope>
    <source>
        <strain evidence="2 3">NIES-4468</strain>
    </source>
</reference>
<evidence type="ECO:0000313" key="2">
    <source>
        <dbReference type="EMBL" id="GLI68053.1"/>
    </source>
</evidence>
<proteinExistence type="inferred from homology"/>
<organism evidence="2 3">
    <name type="scientific">Volvox africanus</name>
    <dbReference type="NCBI Taxonomy" id="51714"/>
    <lineage>
        <taxon>Eukaryota</taxon>
        <taxon>Viridiplantae</taxon>
        <taxon>Chlorophyta</taxon>
        <taxon>core chlorophytes</taxon>
        <taxon>Chlorophyceae</taxon>
        <taxon>CS clade</taxon>
        <taxon>Chlamydomonadales</taxon>
        <taxon>Volvocaceae</taxon>
        <taxon>Volvox</taxon>
    </lineage>
</organism>
<dbReference type="Gene3D" id="3.90.640.10">
    <property type="entry name" value="Actin, Chain A, domain 4"/>
    <property type="match status" value="1"/>
</dbReference>
<dbReference type="PANTHER" id="PTHR11937">
    <property type="entry name" value="ACTIN"/>
    <property type="match status" value="1"/>
</dbReference>
<gene>
    <name evidence="2" type="ORF">VaNZ11_012348</name>
</gene>
<keyword evidence="3" id="KW-1185">Reference proteome</keyword>
<evidence type="ECO:0008006" key="4">
    <source>
        <dbReference type="Google" id="ProtNLM"/>
    </source>
</evidence>
<dbReference type="Pfam" id="PF00022">
    <property type="entry name" value="Actin"/>
    <property type="match status" value="1"/>
</dbReference>
<dbReference type="CDD" id="cd10221">
    <property type="entry name" value="ASKHA_NBD_Arp3-like"/>
    <property type="match status" value="1"/>
</dbReference>
<dbReference type="Proteomes" id="UP001165090">
    <property type="component" value="Unassembled WGS sequence"/>
</dbReference>
<dbReference type="Gene3D" id="3.30.420.40">
    <property type="match status" value="3"/>
</dbReference>
<protein>
    <recommendedName>
        <fullName evidence="4">Actin-related protein 3</fullName>
    </recommendedName>
</protein>
<dbReference type="InterPro" id="IPR043129">
    <property type="entry name" value="ATPase_NBD"/>
</dbReference>
<accession>A0ABQ5SEZ4</accession>
<name>A0ABQ5SEZ4_9CHLO</name>
<dbReference type="SMART" id="SM00268">
    <property type="entry name" value="ACTIN"/>
    <property type="match status" value="1"/>
</dbReference>